<gene>
    <name evidence="1" type="ORF">SAMN02745202_01941</name>
</gene>
<organism evidence="1 2">
    <name type="scientific">Segatella oulorum</name>
    <dbReference type="NCBI Taxonomy" id="28136"/>
    <lineage>
        <taxon>Bacteria</taxon>
        <taxon>Pseudomonadati</taxon>
        <taxon>Bacteroidota</taxon>
        <taxon>Bacteroidia</taxon>
        <taxon>Bacteroidales</taxon>
        <taxon>Prevotellaceae</taxon>
        <taxon>Segatella</taxon>
    </lineage>
</organism>
<protein>
    <submittedName>
        <fullName evidence="1">Uncharacterized protein</fullName>
    </submittedName>
</protein>
<proteinExistence type="predicted"/>
<dbReference type="AlphaFoldDB" id="A0A1T4QTT7"/>
<dbReference type="EMBL" id="FUXK01000025">
    <property type="protein sequence ID" value="SKA07027.1"/>
    <property type="molecule type" value="Genomic_DNA"/>
</dbReference>
<evidence type="ECO:0000313" key="2">
    <source>
        <dbReference type="Proteomes" id="UP000190065"/>
    </source>
</evidence>
<name>A0A1T4QTT7_9BACT</name>
<evidence type="ECO:0000313" key="1">
    <source>
        <dbReference type="EMBL" id="SKA07027.1"/>
    </source>
</evidence>
<dbReference type="Proteomes" id="UP000190065">
    <property type="component" value="Unassembled WGS sequence"/>
</dbReference>
<sequence length="50" mass="5619">MREIIHSSRTMCDEKKYNPQGGSLLSYIITQGRLRCTCQPCAIESITPMG</sequence>
<accession>A0A1T4QTT7</accession>
<reference evidence="1 2" key="1">
    <citation type="submission" date="2017-02" db="EMBL/GenBank/DDBJ databases">
        <authorList>
            <person name="Peterson S.W."/>
        </authorList>
    </citation>
    <scope>NUCLEOTIDE SEQUENCE [LARGE SCALE GENOMIC DNA]</scope>
    <source>
        <strain evidence="1 2">ATCC 43324</strain>
    </source>
</reference>